<gene>
    <name evidence="1" type="ORF">Maq22A_c23265</name>
</gene>
<dbReference type="AlphaFoldDB" id="A0A0C6FGC9"/>
<dbReference type="RefSeq" id="WP_060848522.1">
    <property type="nucleotide sequence ID" value="NZ_AP014704.1"/>
</dbReference>
<reference evidence="2" key="2">
    <citation type="submission" date="2015-01" db="EMBL/GenBank/DDBJ databases">
        <title>Complete genome sequence of Methylobacterium aquaticum strain 22A.</title>
        <authorList>
            <person name="Tani A."/>
            <person name="Ogura Y."/>
            <person name="Hayashi T."/>
        </authorList>
    </citation>
    <scope>NUCLEOTIDE SEQUENCE [LARGE SCALE GENOMIC DNA]</scope>
    <source>
        <strain evidence="2">MA-22A</strain>
    </source>
</reference>
<evidence type="ECO:0000313" key="1">
    <source>
        <dbReference type="EMBL" id="BAQ47613.1"/>
    </source>
</evidence>
<proteinExistence type="predicted"/>
<dbReference type="KEGG" id="maqu:Maq22A_c23265"/>
<evidence type="ECO:0000313" key="2">
    <source>
        <dbReference type="Proteomes" id="UP000061432"/>
    </source>
</evidence>
<dbReference type="Proteomes" id="UP000061432">
    <property type="component" value="Chromosome"/>
</dbReference>
<accession>A0A0C6FGC9</accession>
<dbReference type="EMBL" id="AP014704">
    <property type="protein sequence ID" value="BAQ47613.1"/>
    <property type="molecule type" value="Genomic_DNA"/>
</dbReference>
<protein>
    <submittedName>
        <fullName evidence="1">Uncharacterized protein</fullName>
    </submittedName>
</protein>
<reference evidence="1 2" key="1">
    <citation type="journal article" date="2015" name="Genome Announc.">
        <title>Complete Genome Sequence of Methylobacterium aquaticum Strain 22A, Isolated from Racomitrium japonicum Moss.</title>
        <authorList>
            <person name="Tani A."/>
            <person name="Ogura Y."/>
            <person name="Hayashi T."/>
            <person name="Kimbara K."/>
        </authorList>
    </citation>
    <scope>NUCLEOTIDE SEQUENCE [LARGE SCALE GENOMIC DNA]</scope>
    <source>
        <strain evidence="1 2">MA-22A</strain>
    </source>
</reference>
<sequence>MSPLSDRQRLELAIPAYLLYALTAIPGVFVPAKSELAVRAEADIAALRANLKAACFEPFADLPSKKQQALLRRIDRIGKGVINGWSKRPALSIMLALWYFLKDLTDREVLILWEGSAMEQATSKLLPMFAHGFDEQKRDASAQAQAHQLLIQLQAEGLYG</sequence>
<dbReference type="PATRIC" id="fig|270351.10.peg.4479"/>
<organism evidence="1 2">
    <name type="scientific">Methylobacterium aquaticum</name>
    <dbReference type="NCBI Taxonomy" id="270351"/>
    <lineage>
        <taxon>Bacteria</taxon>
        <taxon>Pseudomonadati</taxon>
        <taxon>Pseudomonadota</taxon>
        <taxon>Alphaproteobacteria</taxon>
        <taxon>Hyphomicrobiales</taxon>
        <taxon>Methylobacteriaceae</taxon>
        <taxon>Methylobacterium</taxon>
    </lineage>
</organism>
<name>A0A0C6FGC9_9HYPH</name>